<organism evidence="3 4">
    <name type="scientific">Lacticaseibacillus zeae DSM 20178 = KCTC 3804</name>
    <dbReference type="NCBI Taxonomy" id="1423816"/>
    <lineage>
        <taxon>Bacteria</taxon>
        <taxon>Bacillati</taxon>
        <taxon>Bacillota</taxon>
        <taxon>Bacilli</taxon>
        <taxon>Lactobacillales</taxon>
        <taxon>Lactobacillaceae</taxon>
        <taxon>Lacticaseibacillus</taxon>
    </lineage>
</organism>
<comment type="caution">
    <text evidence="3">The sequence shown here is derived from an EMBL/GenBank/DDBJ whole genome shotgun (WGS) entry which is preliminary data.</text>
</comment>
<dbReference type="InterPro" id="IPR029756">
    <property type="entry name" value="MTH1187/YkoF-like"/>
</dbReference>
<evidence type="ECO:0000256" key="1">
    <source>
        <dbReference type="ARBA" id="ARBA00010272"/>
    </source>
</evidence>
<reference evidence="3 4" key="1">
    <citation type="journal article" date="2015" name="Genome Announc.">
        <title>Expanding the biotechnology potential of lactobacilli through comparative genomics of 213 strains and associated genera.</title>
        <authorList>
            <person name="Sun Z."/>
            <person name="Harris H.M."/>
            <person name="McCann A."/>
            <person name="Guo C."/>
            <person name="Argimon S."/>
            <person name="Zhang W."/>
            <person name="Yang X."/>
            <person name="Jeffery I.B."/>
            <person name="Cooney J.C."/>
            <person name="Kagawa T.F."/>
            <person name="Liu W."/>
            <person name="Song Y."/>
            <person name="Salvetti E."/>
            <person name="Wrobel A."/>
            <person name="Rasinkangas P."/>
            <person name="Parkhill J."/>
            <person name="Rea M.C."/>
            <person name="O'Sullivan O."/>
            <person name="Ritari J."/>
            <person name="Douillard F.P."/>
            <person name="Paul Ross R."/>
            <person name="Yang R."/>
            <person name="Briner A.E."/>
            <person name="Felis G.E."/>
            <person name="de Vos W.M."/>
            <person name="Barrangou R."/>
            <person name="Klaenhammer T.R."/>
            <person name="Caufield P.W."/>
            <person name="Cui Y."/>
            <person name="Zhang H."/>
            <person name="O'Toole P.W."/>
        </authorList>
    </citation>
    <scope>NUCLEOTIDE SEQUENCE [LARGE SCALE GENOMIC DNA]</scope>
    <source>
        <strain evidence="3 4">DSM 20178</strain>
    </source>
</reference>
<dbReference type="EMBL" id="AZCT01000002">
    <property type="protein sequence ID" value="KRK13400.1"/>
    <property type="molecule type" value="Genomic_DNA"/>
</dbReference>
<dbReference type="PANTHER" id="PTHR33777:SF1">
    <property type="entry name" value="UPF0045 PROTEIN ECM15"/>
    <property type="match status" value="1"/>
</dbReference>
<gene>
    <name evidence="3" type="ORF">FD51_GL001614</name>
</gene>
<dbReference type="eggNOG" id="COG0011">
    <property type="taxonomic scope" value="Bacteria"/>
</dbReference>
<dbReference type="Proteomes" id="UP000051984">
    <property type="component" value="Unassembled WGS sequence"/>
</dbReference>
<evidence type="ECO:0000259" key="2">
    <source>
        <dbReference type="Pfam" id="PF01910"/>
    </source>
</evidence>
<evidence type="ECO:0000313" key="3">
    <source>
        <dbReference type="EMBL" id="KRK13400.1"/>
    </source>
</evidence>
<comment type="similarity">
    <text evidence="1">Belongs to the UPF0045 family.</text>
</comment>
<proteinExistence type="inferred from homology"/>
<dbReference type="Gene3D" id="3.30.70.930">
    <property type="match status" value="1"/>
</dbReference>
<dbReference type="InterPro" id="IPR051614">
    <property type="entry name" value="UPF0045_domain"/>
</dbReference>
<feature type="domain" description="Thiamine-binding protein" evidence="2">
    <location>
        <begin position="6"/>
        <end position="96"/>
    </location>
</feature>
<protein>
    <recommendedName>
        <fullName evidence="2">Thiamine-binding protein domain-containing protein</fullName>
    </recommendedName>
</protein>
<dbReference type="AlphaFoldDB" id="A0A0R1EVC7"/>
<dbReference type="GeneID" id="45547379"/>
<dbReference type="PANTHER" id="PTHR33777">
    <property type="entry name" value="UPF0045 PROTEIN ECM15"/>
    <property type="match status" value="1"/>
</dbReference>
<accession>A0A0R1EVC7</accession>
<dbReference type="PATRIC" id="fig|1423816.3.peg.1688"/>
<dbReference type="GO" id="GO:0005829">
    <property type="term" value="C:cytosol"/>
    <property type="evidence" value="ECO:0007669"/>
    <property type="project" value="TreeGrafter"/>
</dbReference>
<dbReference type="InterPro" id="IPR002767">
    <property type="entry name" value="Thiamine_BP"/>
</dbReference>
<sequence length="98" mass="10807">MNASIAVQVLPMYPDQKKVLEVVDAVIAYIQSTGVNYEVSAFETTMEGDYDQLMAILKQIPVVTAKAGGTSQMVYAKINYFPEDTGLTIADKVDKFKH</sequence>
<evidence type="ECO:0000313" key="4">
    <source>
        <dbReference type="Proteomes" id="UP000051984"/>
    </source>
</evidence>
<dbReference type="SUPFAM" id="SSF89957">
    <property type="entry name" value="MTH1187/YkoF-like"/>
    <property type="match status" value="1"/>
</dbReference>
<name>A0A0R1EVC7_LACZE</name>
<dbReference type="Pfam" id="PF01910">
    <property type="entry name" value="Thiamine_BP"/>
    <property type="match status" value="1"/>
</dbReference>
<dbReference type="RefSeq" id="WP_010489927.1">
    <property type="nucleotide sequence ID" value="NZ_AZCT01000002.1"/>
</dbReference>